<sequence>MDMCVGSTLRFRHGYVIISLWIGAWTSFLDMNMKLNLDINDNVLSARLGNVIIKSRTHFGPACNLELQKNGSTRHQKALEEKEQARKQLHFIFVSLGEHIYRNKNIRCSALCGDDKYSLLLCSLSHRIKLTSVNENAD</sequence>
<dbReference type="Proteomes" id="UP001054945">
    <property type="component" value="Unassembled WGS sequence"/>
</dbReference>
<feature type="transmembrane region" description="Helical" evidence="1">
    <location>
        <begin position="12"/>
        <end position="29"/>
    </location>
</feature>
<evidence type="ECO:0000256" key="1">
    <source>
        <dbReference type="SAM" id="Phobius"/>
    </source>
</evidence>
<protein>
    <submittedName>
        <fullName evidence="2">Uncharacterized protein</fullName>
    </submittedName>
</protein>
<keyword evidence="3" id="KW-1185">Reference proteome</keyword>
<keyword evidence="1" id="KW-1133">Transmembrane helix</keyword>
<accession>A0AAV4WUH4</accession>
<evidence type="ECO:0000313" key="3">
    <source>
        <dbReference type="Proteomes" id="UP001054945"/>
    </source>
</evidence>
<dbReference type="EMBL" id="BPLR01016712">
    <property type="protein sequence ID" value="GIY85914.1"/>
    <property type="molecule type" value="Genomic_DNA"/>
</dbReference>
<dbReference type="AlphaFoldDB" id="A0AAV4WUH4"/>
<comment type="caution">
    <text evidence="2">The sequence shown here is derived from an EMBL/GenBank/DDBJ whole genome shotgun (WGS) entry which is preliminary data.</text>
</comment>
<evidence type="ECO:0000313" key="2">
    <source>
        <dbReference type="EMBL" id="GIY85914.1"/>
    </source>
</evidence>
<keyword evidence="1" id="KW-0472">Membrane</keyword>
<organism evidence="2 3">
    <name type="scientific">Caerostris extrusa</name>
    <name type="common">Bark spider</name>
    <name type="synonym">Caerostris bankana</name>
    <dbReference type="NCBI Taxonomy" id="172846"/>
    <lineage>
        <taxon>Eukaryota</taxon>
        <taxon>Metazoa</taxon>
        <taxon>Ecdysozoa</taxon>
        <taxon>Arthropoda</taxon>
        <taxon>Chelicerata</taxon>
        <taxon>Arachnida</taxon>
        <taxon>Araneae</taxon>
        <taxon>Araneomorphae</taxon>
        <taxon>Entelegynae</taxon>
        <taxon>Araneoidea</taxon>
        <taxon>Araneidae</taxon>
        <taxon>Caerostris</taxon>
    </lineage>
</organism>
<reference evidence="2 3" key="1">
    <citation type="submission" date="2021-06" db="EMBL/GenBank/DDBJ databases">
        <title>Caerostris extrusa draft genome.</title>
        <authorList>
            <person name="Kono N."/>
            <person name="Arakawa K."/>
        </authorList>
    </citation>
    <scope>NUCLEOTIDE SEQUENCE [LARGE SCALE GENOMIC DNA]</scope>
</reference>
<keyword evidence="1" id="KW-0812">Transmembrane</keyword>
<proteinExistence type="predicted"/>
<name>A0AAV4WUH4_CAEEX</name>
<gene>
    <name evidence="2" type="ORF">CEXT_162951</name>
</gene>